<dbReference type="InterPro" id="IPR049552">
    <property type="entry name" value="PKS_DH_N"/>
</dbReference>
<protein>
    <submittedName>
        <fullName evidence="3">Highly reducing polyketide synthase FUM1</fullName>
    </submittedName>
</protein>
<dbReference type="InterPro" id="IPR050091">
    <property type="entry name" value="PKS_NRPS_Biosynth_Enz"/>
</dbReference>
<comment type="caution">
    <text evidence="1">Lacks conserved residue(s) required for the propagation of feature annotation.</text>
</comment>
<dbReference type="Gene3D" id="3.40.366.10">
    <property type="entry name" value="Malonyl-Coenzyme A Acyl Carrier Protein, domain 2"/>
    <property type="match status" value="1"/>
</dbReference>
<dbReference type="InterPro" id="IPR016039">
    <property type="entry name" value="Thiolase-like"/>
</dbReference>
<evidence type="ECO:0000313" key="3">
    <source>
        <dbReference type="EMBL" id="TVY75994.1"/>
    </source>
</evidence>
<accession>A0A8T9C1T9</accession>
<gene>
    <name evidence="3" type="primary">FUM1_3</name>
    <name evidence="3" type="ORF">LSUE1_G004273</name>
</gene>
<dbReference type="PANTHER" id="PTHR43775:SF29">
    <property type="entry name" value="ASPERFURANONE POLYKETIDE SYNTHASE AFOG-RELATED"/>
    <property type="match status" value="1"/>
</dbReference>
<dbReference type="AlphaFoldDB" id="A0A8T9C1T9"/>
<dbReference type="GO" id="GO:0006633">
    <property type="term" value="P:fatty acid biosynthetic process"/>
    <property type="evidence" value="ECO:0007669"/>
    <property type="project" value="TreeGrafter"/>
</dbReference>
<dbReference type="Gene3D" id="3.10.129.110">
    <property type="entry name" value="Polyketide synthase dehydratase"/>
    <property type="match status" value="1"/>
</dbReference>
<evidence type="ECO:0000259" key="2">
    <source>
        <dbReference type="PROSITE" id="PS52019"/>
    </source>
</evidence>
<sequence length="248" mass="27954">MDPQRRGLLEATYRVLENAGIHMGQIKVTKTSIHVGSFTSDFNTMICQSVTSDILCTPAYWVQKLVFTVNFDGAMRKCCSGSIIRPNPGHFLVLGQTERIGYPSVLNRDRPAINSLLASIGGLHCQGFPLTINKANLLDPNPSRPYMSLIGLPEYPFNHSVTYWDKSQTSKQFRFRKNPRHHLLGCQVLDWNPLEPKWRHIVRLEEMPRLEDNKINGFIIFPAAGMIAMAIEAMNQLSEGPTIVGFDI</sequence>
<dbReference type="InterPro" id="IPR001227">
    <property type="entry name" value="Ac_transferase_dom_sf"/>
</dbReference>
<dbReference type="InterPro" id="IPR049900">
    <property type="entry name" value="PKS_mFAS_DH"/>
</dbReference>
<feature type="domain" description="PKS/mFAS DH" evidence="2">
    <location>
        <begin position="181"/>
        <end position="248"/>
    </location>
</feature>
<proteinExistence type="predicted"/>
<dbReference type="SUPFAM" id="SSF53901">
    <property type="entry name" value="Thiolase-like"/>
    <property type="match status" value="1"/>
</dbReference>
<dbReference type="Proteomes" id="UP000469558">
    <property type="component" value="Unassembled WGS sequence"/>
</dbReference>
<evidence type="ECO:0000313" key="4">
    <source>
        <dbReference type="Proteomes" id="UP000469558"/>
    </source>
</evidence>
<dbReference type="PROSITE" id="PS52019">
    <property type="entry name" value="PKS_MFAS_DH"/>
    <property type="match status" value="1"/>
</dbReference>
<organism evidence="3 4">
    <name type="scientific">Lachnellula suecica</name>
    <dbReference type="NCBI Taxonomy" id="602035"/>
    <lineage>
        <taxon>Eukaryota</taxon>
        <taxon>Fungi</taxon>
        <taxon>Dikarya</taxon>
        <taxon>Ascomycota</taxon>
        <taxon>Pezizomycotina</taxon>
        <taxon>Leotiomycetes</taxon>
        <taxon>Helotiales</taxon>
        <taxon>Lachnaceae</taxon>
        <taxon>Lachnellula</taxon>
    </lineage>
</organism>
<name>A0A8T9C1T9_9HELO</name>
<reference evidence="3 4" key="1">
    <citation type="submission" date="2018-05" db="EMBL/GenBank/DDBJ databases">
        <title>Genome sequencing and assembly of the regulated plant pathogen Lachnellula willkommii and related sister species for the development of diagnostic species identification markers.</title>
        <authorList>
            <person name="Giroux E."/>
            <person name="Bilodeau G."/>
        </authorList>
    </citation>
    <scope>NUCLEOTIDE SEQUENCE [LARGE SCALE GENOMIC DNA]</scope>
    <source>
        <strain evidence="3 4">CBS 268.59</strain>
    </source>
</reference>
<dbReference type="OrthoDB" id="4757480at2759"/>
<evidence type="ECO:0000256" key="1">
    <source>
        <dbReference type="PROSITE-ProRule" id="PRU01363"/>
    </source>
</evidence>
<dbReference type="PANTHER" id="PTHR43775">
    <property type="entry name" value="FATTY ACID SYNTHASE"/>
    <property type="match status" value="1"/>
</dbReference>
<dbReference type="EMBL" id="QGMK01000893">
    <property type="protein sequence ID" value="TVY75994.1"/>
    <property type="molecule type" value="Genomic_DNA"/>
</dbReference>
<comment type="caution">
    <text evidence="3">The sequence shown here is derived from an EMBL/GenBank/DDBJ whole genome shotgun (WGS) entry which is preliminary data.</text>
</comment>
<keyword evidence="4" id="KW-1185">Reference proteome</keyword>
<dbReference type="Pfam" id="PF21089">
    <property type="entry name" value="PKS_DH_N"/>
    <property type="match status" value="1"/>
</dbReference>
<dbReference type="GO" id="GO:0044550">
    <property type="term" value="P:secondary metabolite biosynthetic process"/>
    <property type="evidence" value="ECO:0007669"/>
    <property type="project" value="TreeGrafter"/>
</dbReference>
<dbReference type="Gene3D" id="3.30.70.3290">
    <property type="match status" value="1"/>
</dbReference>
<dbReference type="GO" id="GO:0004312">
    <property type="term" value="F:fatty acid synthase activity"/>
    <property type="evidence" value="ECO:0007669"/>
    <property type="project" value="TreeGrafter"/>
</dbReference>
<dbReference type="InterPro" id="IPR042104">
    <property type="entry name" value="PKS_dehydratase_sf"/>
</dbReference>